<dbReference type="Pfam" id="PF13505">
    <property type="entry name" value="OMP_b-brl"/>
    <property type="match status" value="1"/>
</dbReference>
<comment type="caution">
    <text evidence="4">The sequence shown here is derived from an EMBL/GenBank/DDBJ whole genome shotgun (WGS) entry which is preliminary data.</text>
</comment>
<reference evidence="4 5" key="1">
    <citation type="submission" date="2018-03" db="EMBL/GenBank/DDBJ databases">
        <title>Whole genome sequencing of Histamine producing bacteria.</title>
        <authorList>
            <person name="Butler K."/>
        </authorList>
    </citation>
    <scope>NUCLEOTIDE SEQUENCE [LARGE SCALE GENOMIC DNA]</scope>
    <source>
        <strain evidence="4 5">DSM 19138</strain>
    </source>
</reference>
<dbReference type="Proteomes" id="UP000241346">
    <property type="component" value="Unassembled WGS sequence"/>
</dbReference>
<evidence type="ECO:0000259" key="3">
    <source>
        <dbReference type="Pfam" id="PF13505"/>
    </source>
</evidence>
<accession>A0A2T3NDQ1</accession>
<dbReference type="EMBL" id="PYMB01000005">
    <property type="protein sequence ID" value="PSW12279.1"/>
    <property type="molecule type" value="Genomic_DNA"/>
</dbReference>
<dbReference type="Gene3D" id="2.40.160.20">
    <property type="match status" value="1"/>
</dbReference>
<name>A0A2T3NDQ1_9GAMM</name>
<sequence>MTKFIPAILLLCPLVSQAASQPITHEVGVRLGGGGMSNNHHSDGDAGFTFELGYNYHFNRYFSLDTGYFANSGGLSYLGTLGLSQSVSSYSGGLLGVKAEYPVTRFTNIYARGGINYAALDLDTRYLETRKGKDNWHTRTERGFSPYVALGAELALGQHFGISAEYQRIELPQHFSSDHYLLGVNFKF</sequence>
<evidence type="ECO:0000313" key="4">
    <source>
        <dbReference type="EMBL" id="PSW12279.1"/>
    </source>
</evidence>
<dbReference type="AlphaFoldDB" id="A0A2T3NDQ1"/>
<keyword evidence="1 2" id="KW-0732">Signal</keyword>
<dbReference type="SUPFAM" id="SSF56925">
    <property type="entry name" value="OMPA-like"/>
    <property type="match status" value="1"/>
</dbReference>
<dbReference type="OrthoDB" id="7063872at2"/>
<evidence type="ECO:0000313" key="5">
    <source>
        <dbReference type="Proteomes" id="UP000241346"/>
    </source>
</evidence>
<dbReference type="InterPro" id="IPR011250">
    <property type="entry name" value="OMP/PagP_B-barrel"/>
</dbReference>
<dbReference type="InterPro" id="IPR027385">
    <property type="entry name" value="Beta-barrel_OMP"/>
</dbReference>
<dbReference type="RefSeq" id="WP_107298769.1">
    <property type="nucleotide sequence ID" value="NZ_PYMB01000005.1"/>
</dbReference>
<feature type="domain" description="Outer membrane protein beta-barrel" evidence="3">
    <location>
        <begin position="8"/>
        <end position="188"/>
    </location>
</feature>
<feature type="chain" id="PRO_5015706360" description="Outer membrane protein beta-barrel domain-containing protein" evidence="2">
    <location>
        <begin position="19"/>
        <end position="188"/>
    </location>
</feature>
<feature type="signal peptide" evidence="2">
    <location>
        <begin position="1"/>
        <end position="18"/>
    </location>
</feature>
<organism evidence="4 5">
    <name type="scientific">Photobacterium rosenbergii</name>
    <dbReference type="NCBI Taxonomy" id="294936"/>
    <lineage>
        <taxon>Bacteria</taxon>
        <taxon>Pseudomonadati</taxon>
        <taxon>Pseudomonadota</taxon>
        <taxon>Gammaproteobacteria</taxon>
        <taxon>Vibrionales</taxon>
        <taxon>Vibrionaceae</taxon>
        <taxon>Photobacterium</taxon>
    </lineage>
</organism>
<evidence type="ECO:0000256" key="1">
    <source>
        <dbReference type="ARBA" id="ARBA00022729"/>
    </source>
</evidence>
<gene>
    <name evidence="4" type="ORF">C9J01_13950</name>
</gene>
<evidence type="ECO:0000256" key="2">
    <source>
        <dbReference type="SAM" id="SignalP"/>
    </source>
</evidence>
<protein>
    <recommendedName>
        <fullName evidence="3">Outer membrane protein beta-barrel domain-containing protein</fullName>
    </recommendedName>
</protein>
<proteinExistence type="predicted"/>